<evidence type="ECO:0000313" key="3">
    <source>
        <dbReference type="WBParaSite" id="nRc.2.0.1.t08156-RA"/>
    </source>
</evidence>
<accession>A0A915I354</accession>
<reference evidence="3" key="1">
    <citation type="submission" date="2022-11" db="UniProtKB">
        <authorList>
            <consortium name="WormBaseParasite"/>
        </authorList>
    </citation>
    <scope>IDENTIFICATION</scope>
</reference>
<protein>
    <submittedName>
        <fullName evidence="3">Uncharacterized protein</fullName>
    </submittedName>
</protein>
<keyword evidence="1" id="KW-0175">Coiled coil</keyword>
<name>A0A915I354_ROMCU</name>
<dbReference type="AlphaFoldDB" id="A0A915I354"/>
<feature type="coiled-coil region" evidence="1">
    <location>
        <begin position="194"/>
        <end position="221"/>
    </location>
</feature>
<dbReference type="Proteomes" id="UP000887565">
    <property type="component" value="Unplaced"/>
</dbReference>
<sequence>MKKVSKPKLTIRKQPGRRLKLSLVHPELAREDNAKGMANMEETIEQVAKKFVSLLDNGDRNQTMDADMQDYVDQRAQTSSGSSSSFEKIGIAWETNLVSTYNQRLMPTIPEIDAKVDLEMKTRNEAERLRKGNIQDVATLTILESMQRAVHKSTNAAKVERAKAALWEQEILDQLMRESAEHKLWEENFPEQEQQNSKKIMEEVEKQMRELMKKMDKNRKKEYRIMEIWIYYHLNQSRTI</sequence>
<evidence type="ECO:0000313" key="2">
    <source>
        <dbReference type="Proteomes" id="UP000887565"/>
    </source>
</evidence>
<dbReference type="WBParaSite" id="nRc.2.0.1.t08156-RA">
    <property type="protein sequence ID" value="nRc.2.0.1.t08156-RA"/>
    <property type="gene ID" value="nRc.2.0.1.g08156"/>
</dbReference>
<organism evidence="2 3">
    <name type="scientific">Romanomermis culicivorax</name>
    <name type="common">Nematode worm</name>
    <dbReference type="NCBI Taxonomy" id="13658"/>
    <lineage>
        <taxon>Eukaryota</taxon>
        <taxon>Metazoa</taxon>
        <taxon>Ecdysozoa</taxon>
        <taxon>Nematoda</taxon>
        <taxon>Enoplea</taxon>
        <taxon>Dorylaimia</taxon>
        <taxon>Mermithida</taxon>
        <taxon>Mermithoidea</taxon>
        <taxon>Mermithidae</taxon>
        <taxon>Romanomermis</taxon>
    </lineage>
</organism>
<evidence type="ECO:0000256" key="1">
    <source>
        <dbReference type="SAM" id="Coils"/>
    </source>
</evidence>
<proteinExistence type="predicted"/>
<keyword evidence="2" id="KW-1185">Reference proteome</keyword>